<evidence type="ECO:0000256" key="3">
    <source>
        <dbReference type="ARBA" id="ARBA00023002"/>
    </source>
</evidence>
<comment type="similarity">
    <text evidence="1 6">Belongs to the ribonucleoside diphosphate reductase large chain family.</text>
</comment>
<dbReference type="Pfam" id="PF02867">
    <property type="entry name" value="Ribonuc_red_lgC"/>
    <property type="match status" value="1"/>
</dbReference>
<evidence type="ECO:0000259" key="8">
    <source>
        <dbReference type="PROSITE" id="PS00089"/>
    </source>
</evidence>
<reference evidence="9 10" key="1">
    <citation type="journal article" date="2014" name="Genome Announc.">
        <title>Draft Genome Sequence of Streptomyces fradiae ATCC 19609, a Strain Highly Sensitive to Antibiotics.</title>
        <authorList>
            <person name="Bekker O.B."/>
            <person name="Klimina K.M."/>
            <person name="Vatlin A.A."/>
            <person name="Zakharevich N.V."/>
            <person name="Kasianov A.S."/>
            <person name="Danilenko V.N."/>
        </authorList>
    </citation>
    <scope>NUCLEOTIDE SEQUENCE [LARGE SCALE GENOMIC DNA]</scope>
    <source>
        <strain evidence="9 10">ATCC 19609</strain>
    </source>
</reference>
<dbReference type="UniPathway" id="UPA00326"/>
<dbReference type="NCBIfam" id="TIGR02506">
    <property type="entry name" value="NrdE_NrdA"/>
    <property type="match status" value="1"/>
</dbReference>
<feature type="region of interest" description="Disordered" evidence="7">
    <location>
        <begin position="1"/>
        <end position="20"/>
    </location>
</feature>
<dbReference type="PROSITE" id="PS00089">
    <property type="entry name" value="RIBORED_LARGE"/>
    <property type="match status" value="1"/>
</dbReference>
<evidence type="ECO:0000313" key="10">
    <source>
        <dbReference type="Proteomes" id="UP000028058"/>
    </source>
</evidence>
<dbReference type="InterPro" id="IPR008926">
    <property type="entry name" value="RNR_R1-su_N"/>
</dbReference>
<evidence type="ECO:0000256" key="4">
    <source>
        <dbReference type="ARBA" id="ARBA00023116"/>
    </source>
</evidence>
<dbReference type="PANTHER" id="PTHR11573:SF6">
    <property type="entry name" value="RIBONUCLEOSIDE-DIPHOSPHATE REDUCTASE LARGE SUBUNIT"/>
    <property type="match status" value="1"/>
</dbReference>
<name>A0A3R7EVM8_9ACTN</name>
<dbReference type="InterPro" id="IPR039718">
    <property type="entry name" value="Rrm1"/>
</dbReference>
<dbReference type="InterPro" id="IPR013509">
    <property type="entry name" value="RNR_lsu_N"/>
</dbReference>
<dbReference type="GO" id="GO:0004748">
    <property type="term" value="F:ribonucleoside-diphosphate reductase activity, thioredoxin disulfide as acceptor"/>
    <property type="evidence" value="ECO:0007669"/>
    <property type="project" value="UniProtKB-EC"/>
</dbReference>
<dbReference type="CDD" id="cd01679">
    <property type="entry name" value="RNR_I"/>
    <property type="match status" value="1"/>
</dbReference>
<dbReference type="SUPFAM" id="SSF51998">
    <property type="entry name" value="PFL-like glycyl radical enzymes"/>
    <property type="match status" value="1"/>
</dbReference>
<sequence>MTIAPADPASADSGGTATAGRDAPGTALLRLLTGLTADLPAADPGRVAAAALRGRGPGADEAALRELATEAAAGLISEDPVYSRLAARLLSRAIADEAAGRGAVSFPDSIAAGHRERLIADRTAAFVREHAARLDTLVETSLADGADDRFGYFGLRTLYSRYLLRHPVSRQVIETPQYFLLRVACGLAADDSPAAVDEVASLYRLMSRLDYLPSSPTLFNSGTRHPQMSSCYLLDSPLDELDSLYERYHQVARLSKHAGGIGLPFSRIRSRGALIRGTNGHSGGIVPFLRTLDSSVAAVNQGGRRKGAACVYLEPWHADIEEFLELRDNTGEEARRTHNLNLANWIPDEFMRRVEADAEWSLFSPSDVPALPDLWGAEFDAAYRRAEEAGLAVRRLPARQLYARMMRTLAQTGNGWMTFKDAANRTANQTAEPGKVVHSSNLCTEILEVTDDGETAVCNLGSVNLAAHVAADAGTGEAAVAEAMDWERLDATVRTAVAFLDRVVDINFYPTPQAAASNRRWRPVGLGVMGLQDVFFRLRLPFDSPAAARLSTEISERIMLAAYEASCDLAGRHGPHPAWSSTRASRGVLHPDHYGVRPRWPGRWEALRARIAATGLRNSLLLAIAPTATIASIAGVYECVEPQVSNLFKRETLSGEFLQVNTYLVEELKELGRWDARTREALRDGNGSVQALEWLPAGLRDRYRTAWELPQRALIDMAAARTPYLDQSQSLNLFMASPTIGKLSSMYAYAWRKGLKTTYYLRSRPATRIARAAGSADAAAAPPDPLPAPVPAHRPGSVPVSVPAPAPAERTAGGDAAACSLENPESCEACQ</sequence>
<evidence type="ECO:0000256" key="6">
    <source>
        <dbReference type="RuleBase" id="RU003410"/>
    </source>
</evidence>
<feature type="region of interest" description="Disordered" evidence="7">
    <location>
        <begin position="774"/>
        <end position="817"/>
    </location>
</feature>
<feature type="compositionally biased region" description="Pro residues" evidence="7">
    <location>
        <begin position="782"/>
        <end position="792"/>
    </location>
</feature>
<comment type="catalytic activity">
    <reaction evidence="5 6">
        <text>a 2'-deoxyribonucleoside 5'-diphosphate + [thioredoxin]-disulfide + H2O = a ribonucleoside 5'-diphosphate + [thioredoxin]-dithiol</text>
        <dbReference type="Rhea" id="RHEA:23252"/>
        <dbReference type="Rhea" id="RHEA-COMP:10698"/>
        <dbReference type="Rhea" id="RHEA-COMP:10700"/>
        <dbReference type="ChEBI" id="CHEBI:15377"/>
        <dbReference type="ChEBI" id="CHEBI:29950"/>
        <dbReference type="ChEBI" id="CHEBI:50058"/>
        <dbReference type="ChEBI" id="CHEBI:57930"/>
        <dbReference type="ChEBI" id="CHEBI:73316"/>
        <dbReference type="EC" id="1.17.4.1"/>
    </reaction>
</comment>
<feature type="compositionally biased region" description="Low complexity" evidence="7">
    <location>
        <begin position="9"/>
        <end position="20"/>
    </location>
</feature>
<dbReference type="InterPro" id="IPR013346">
    <property type="entry name" value="NrdE_NrdA_C"/>
</dbReference>
<protein>
    <recommendedName>
        <fullName evidence="2 6">Ribonucleoside-diphosphate reductase</fullName>
        <ecNumber evidence="2 6">1.17.4.1</ecNumber>
    </recommendedName>
</protein>
<feature type="domain" description="Ribonucleotide reductase large subunit" evidence="8">
    <location>
        <begin position="604"/>
        <end position="626"/>
    </location>
</feature>
<dbReference type="Gene3D" id="3.20.70.20">
    <property type="match status" value="1"/>
</dbReference>
<keyword evidence="4 6" id="KW-0215">Deoxyribonucleotide synthesis</keyword>
<dbReference type="GO" id="GO:0005524">
    <property type="term" value="F:ATP binding"/>
    <property type="evidence" value="ECO:0007669"/>
    <property type="project" value="InterPro"/>
</dbReference>
<dbReference type="AlphaFoldDB" id="A0A3R7EVM8"/>
<comment type="caution">
    <text evidence="9">The sequence shown here is derived from an EMBL/GenBank/DDBJ whole genome shotgun (WGS) entry which is preliminary data.</text>
</comment>
<dbReference type="PRINTS" id="PR01183">
    <property type="entry name" value="RIBORDTASEM1"/>
</dbReference>
<keyword evidence="10" id="KW-1185">Reference proteome</keyword>
<evidence type="ECO:0000256" key="7">
    <source>
        <dbReference type="SAM" id="MobiDB-lite"/>
    </source>
</evidence>
<dbReference type="SUPFAM" id="SSF48168">
    <property type="entry name" value="R1 subunit of ribonucleotide reductase, N-terminal domain"/>
    <property type="match status" value="1"/>
</dbReference>
<dbReference type="EC" id="1.17.4.1" evidence="2 6"/>
<gene>
    <name evidence="9" type="ORF">SFRA_008010</name>
</gene>
<comment type="function">
    <text evidence="6">Provides the precursors necessary for DNA synthesis. Catalyzes the biosynthesis of deoxyribonucleotides from the corresponding ribonucleotides.</text>
</comment>
<dbReference type="RefSeq" id="WP_043459447.1">
    <property type="nucleotide sequence ID" value="NZ_CP134822.1"/>
</dbReference>
<evidence type="ECO:0000256" key="1">
    <source>
        <dbReference type="ARBA" id="ARBA00010406"/>
    </source>
</evidence>
<evidence type="ECO:0000256" key="5">
    <source>
        <dbReference type="ARBA" id="ARBA00047754"/>
    </source>
</evidence>
<dbReference type="InterPro" id="IPR000788">
    <property type="entry name" value="RNR_lg_C"/>
</dbReference>
<dbReference type="Proteomes" id="UP000028058">
    <property type="component" value="Unassembled WGS sequence"/>
</dbReference>
<evidence type="ECO:0000313" key="9">
    <source>
        <dbReference type="EMBL" id="RKM97178.1"/>
    </source>
</evidence>
<proteinExistence type="inferred from homology"/>
<dbReference type="Pfam" id="PF00317">
    <property type="entry name" value="Ribonuc_red_lgN"/>
    <property type="match status" value="1"/>
</dbReference>
<dbReference type="GO" id="GO:0005971">
    <property type="term" value="C:ribonucleoside-diphosphate reductase complex"/>
    <property type="evidence" value="ECO:0007669"/>
    <property type="project" value="TreeGrafter"/>
</dbReference>
<dbReference type="PANTHER" id="PTHR11573">
    <property type="entry name" value="RIBONUCLEOSIDE-DIPHOSPHATE REDUCTASE LARGE CHAIN"/>
    <property type="match status" value="1"/>
</dbReference>
<evidence type="ECO:0000256" key="2">
    <source>
        <dbReference type="ARBA" id="ARBA00012274"/>
    </source>
</evidence>
<keyword evidence="3 6" id="KW-0560">Oxidoreductase</keyword>
<dbReference type="EMBL" id="JNAD02000003">
    <property type="protein sequence ID" value="RKM97178.1"/>
    <property type="molecule type" value="Genomic_DNA"/>
</dbReference>
<accession>A0A3R7EVM8</accession>
<dbReference type="OrthoDB" id="9762933at2"/>
<feature type="compositionally biased region" description="Low complexity" evidence="7">
    <location>
        <begin position="793"/>
        <end position="803"/>
    </location>
</feature>
<organism evidence="9 10">
    <name type="scientific">Streptomyces xinghaiensis</name>
    <dbReference type="NCBI Taxonomy" id="1038928"/>
    <lineage>
        <taxon>Bacteria</taxon>
        <taxon>Bacillati</taxon>
        <taxon>Actinomycetota</taxon>
        <taxon>Actinomycetes</taxon>
        <taxon>Kitasatosporales</taxon>
        <taxon>Streptomycetaceae</taxon>
        <taxon>Streptomyces</taxon>
    </lineage>
</organism>
<dbReference type="GO" id="GO:0009263">
    <property type="term" value="P:deoxyribonucleotide biosynthetic process"/>
    <property type="evidence" value="ECO:0007669"/>
    <property type="project" value="UniProtKB-KW"/>
</dbReference>